<dbReference type="Gene3D" id="1.20.1070.10">
    <property type="entry name" value="Rhodopsin 7-helix transmembrane proteins"/>
    <property type="match status" value="1"/>
</dbReference>
<dbReference type="PANTHER" id="PTHR23112:SF0">
    <property type="entry name" value="TRANSMEMBRANE PROTEIN 116"/>
    <property type="match status" value="1"/>
</dbReference>
<evidence type="ECO:0000256" key="6">
    <source>
        <dbReference type="SAM" id="Phobius"/>
    </source>
</evidence>
<organism evidence="7 8">
    <name type="scientific">Polyrhizophydium stewartii</name>
    <dbReference type="NCBI Taxonomy" id="2732419"/>
    <lineage>
        <taxon>Eukaryota</taxon>
        <taxon>Fungi</taxon>
        <taxon>Fungi incertae sedis</taxon>
        <taxon>Chytridiomycota</taxon>
        <taxon>Chytridiomycota incertae sedis</taxon>
        <taxon>Chytridiomycetes</taxon>
        <taxon>Rhizophydiales</taxon>
        <taxon>Rhizophydiales incertae sedis</taxon>
        <taxon>Polyrhizophydium</taxon>
    </lineage>
</organism>
<feature type="transmembrane region" description="Helical" evidence="6">
    <location>
        <begin position="221"/>
        <end position="237"/>
    </location>
</feature>
<feature type="compositionally biased region" description="Low complexity" evidence="5">
    <location>
        <begin position="286"/>
        <end position="300"/>
    </location>
</feature>
<feature type="region of interest" description="Disordered" evidence="5">
    <location>
        <begin position="280"/>
        <end position="308"/>
    </location>
</feature>
<name>A0ABR4MVT8_9FUNG</name>
<sequence>MGYTPEQKEAVTIVTKVSASMSLLGVGGIVYFYFTKPKWFSNSMGRLVLALAFADFVDGISKFVGRWAIEAGTNSFWCQAQASAIQTATLANICVNLVIALNMLYIVFFSGSVKTLQRSEAALIALCFVVPFAFTVPMFATPTSVGNMIGDSDFWCWIGSQSAIYQIWLFYFELWFVFSIQILAYFFTWYGLRRLQGKISSATNATARSSHKYNTIMVKRMMAYSIAFMISWGPPTVNRMNNLATGQPIFALAVAQSTFSPLHGFINFCVFVYTRKLLKSGGSSGSGPSVMSPTSPTSRSAISGFSPTSTEYGSSIQLQQKLPVALESGAQLGSDYGSKDAQFTFTKPTDSSGGHHW</sequence>
<evidence type="ECO:0000256" key="1">
    <source>
        <dbReference type="ARBA" id="ARBA00004141"/>
    </source>
</evidence>
<comment type="subcellular location">
    <subcellularLocation>
        <location evidence="1">Membrane</location>
        <topology evidence="1">Multi-pass membrane protein</topology>
    </subcellularLocation>
</comment>
<comment type="caution">
    <text evidence="7">The sequence shown here is derived from an EMBL/GenBank/DDBJ whole genome shotgun (WGS) entry which is preliminary data.</text>
</comment>
<feature type="transmembrane region" description="Helical" evidence="6">
    <location>
        <begin position="249"/>
        <end position="273"/>
    </location>
</feature>
<dbReference type="EMBL" id="JADGIZ020000115">
    <property type="protein sequence ID" value="KAL2911372.1"/>
    <property type="molecule type" value="Genomic_DNA"/>
</dbReference>
<feature type="transmembrane region" description="Helical" evidence="6">
    <location>
        <begin position="168"/>
        <end position="192"/>
    </location>
</feature>
<evidence type="ECO:0000256" key="2">
    <source>
        <dbReference type="ARBA" id="ARBA00022692"/>
    </source>
</evidence>
<feature type="transmembrane region" description="Helical" evidence="6">
    <location>
        <begin position="13"/>
        <end position="35"/>
    </location>
</feature>
<evidence type="ECO:0000313" key="7">
    <source>
        <dbReference type="EMBL" id="KAL2911372.1"/>
    </source>
</evidence>
<keyword evidence="3 6" id="KW-1133">Transmembrane helix</keyword>
<dbReference type="Pfam" id="PF05462">
    <property type="entry name" value="Dicty_CAR"/>
    <property type="match status" value="1"/>
</dbReference>
<evidence type="ECO:0000313" key="8">
    <source>
        <dbReference type="Proteomes" id="UP001527925"/>
    </source>
</evidence>
<dbReference type="SUPFAM" id="SSF81321">
    <property type="entry name" value="Family A G protein-coupled receptor-like"/>
    <property type="match status" value="1"/>
</dbReference>
<keyword evidence="4 6" id="KW-0472">Membrane</keyword>
<gene>
    <name evidence="7" type="ORF">HK105_209163</name>
</gene>
<protein>
    <recommendedName>
        <fullName evidence="9">G-protein coupled receptors family 2 profile 2 domain-containing protein</fullName>
    </recommendedName>
</protein>
<evidence type="ECO:0008006" key="9">
    <source>
        <dbReference type="Google" id="ProtNLM"/>
    </source>
</evidence>
<proteinExistence type="predicted"/>
<feature type="transmembrane region" description="Helical" evidence="6">
    <location>
        <begin position="121"/>
        <end position="140"/>
    </location>
</feature>
<dbReference type="PANTHER" id="PTHR23112">
    <property type="entry name" value="G PROTEIN-COUPLED RECEPTOR 157-RELATED"/>
    <property type="match status" value="1"/>
</dbReference>
<dbReference type="Proteomes" id="UP001527925">
    <property type="component" value="Unassembled WGS sequence"/>
</dbReference>
<accession>A0ABR4MVT8</accession>
<feature type="transmembrane region" description="Helical" evidence="6">
    <location>
        <begin position="89"/>
        <end position="109"/>
    </location>
</feature>
<reference evidence="7 8" key="1">
    <citation type="submission" date="2023-09" db="EMBL/GenBank/DDBJ databases">
        <title>Pangenome analysis of Batrachochytrium dendrobatidis and related Chytrids.</title>
        <authorList>
            <person name="Yacoub M.N."/>
            <person name="Stajich J.E."/>
            <person name="James T.Y."/>
        </authorList>
    </citation>
    <scope>NUCLEOTIDE SEQUENCE [LARGE SCALE GENOMIC DNA]</scope>
    <source>
        <strain evidence="7 8">JEL0888</strain>
    </source>
</reference>
<keyword evidence="2 6" id="KW-0812">Transmembrane</keyword>
<keyword evidence="8" id="KW-1185">Reference proteome</keyword>
<evidence type="ECO:0000256" key="4">
    <source>
        <dbReference type="ARBA" id="ARBA00023136"/>
    </source>
</evidence>
<evidence type="ECO:0000256" key="3">
    <source>
        <dbReference type="ARBA" id="ARBA00022989"/>
    </source>
</evidence>
<evidence type="ECO:0000256" key="5">
    <source>
        <dbReference type="SAM" id="MobiDB-lite"/>
    </source>
</evidence>